<keyword evidence="14" id="KW-1185">Reference proteome</keyword>
<comment type="subcellular location">
    <subcellularLocation>
        <location evidence="1">Nucleus</location>
    </subcellularLocation>
</comment>
<feature type="compositionally biased region" description="Polar residues" evidence="12">
    <location>
        <begin position="570"/>
        <end position="581"/>
    </location>
</feature>
<keyword evidence="4 11" id="KW-0863">Zinc-finger</keyword>
<dbReference type="InterPro" id="IPR000679">
    <property type="entry name" value="Znf_GATA"/>
</dbReference>
<evidence type="ECO:0000256" key="7">
    <source>
        <dbReference type="ARBA" id="ARBA00023125"/>
    </source>
</evidence>
<feature type="region of interest" description="Disordered" evidence="12">
    <location>
        <begin position="1"/>
        <end position="106"/>
    </location>
</feature>
<evidence type="ECO:0000256" key="2">
    <source>
        <dbReference type="ARBA" id="ARBA00022723"/>
    </source>
</evidence>
<reference evidence="15 16" key="1">
    <citation type="submission" date="2025-04" db="UniProtKB">
        <authorList>
            <consortium name="RefSeq"/>
        </authorList>
    </citation>
    <scope>IDENTIFICATION</scope>
</reference>
<dbReference type="Gene3D" id="3.30.50.10">
    <property type="entry name" value="Erythroid Transcription Factor GATA-1, subunit A"/>
    <property type="match status" value="2"/>
</dbReference>
<dbReference type="KEGG" id="aplc:110975332"/>
<dbReference type="RefSeq" id="XP_022083424.1">
    <property type="nucleotide sequence ID" value="XM_022227732.1"/>
</dbReference>
<keyword evidence="7" id="KW-0238">DNA-binding</keyword>
<dbReference type="Proteomes" id="UP000694845">
    <property type="component" value="Unplaced"/>
</dbReference>
<proteinExistence type="predicted"/>
<dbReference type="GO" id="GO:0045944">
    <property type="term" value="P:positive regulation of transcription by RNA polymerase II"/>
    <property type="evidence" value="ECO:0007669"/>
    <property type="project" value="TreeGrafter"/>
</dbReference>
<dbReference type="SMART" id="SM00401">
    <property type="entry name" value="ZnF_GATA"/>
    <property type="match status" value="2"/>
</dbReference>
<feature type="region of interest" description="Disordered" evidence="12">
    <location>
        <begin position="493"/>
        <end position="633"/>
    </location>
</feature>
<dbReference type="PANTHER" id="PTHR10071:SF337">
    <property type="entry name" value="GATA-BINDING FACTOR A"/>
    <property type="match status" value="1"/>
</dbReference>
<dbReference type="SUPFAM" id="SSF57716">
    <property type="entry name" value="Glucocorticoid receptor-like (DNA-binding domain)"/>
    <property type="match status" value="2"/>
</dbReference>
<evidence type="ECO:0000256" key="5">
    <source>
        <dbReference type="ARBA" id="ARBA00022833"/>
    </source>
</evidence>
<dbReference type="PANTHER" id="PTHR10071">
    <property type="entry name" value="TRANSCRIPTION FACTOR GATA FAMILY MEMBER"/>
    <property type="match status" value="1"/>
</dbReference>
<sequence>MFMEQSDPAWPHPGALNRSPYADTQQRQLQRLAASERADSASETSGSESRGSSEEEADRSPGSSVSSRVDRRSVGSACTSHHTPSPPATAASSPPQHLVSPHLLSGGVASSNNAELYRGASACLAEPSQLLQSEDVEVFFNHLDRQPSPNSRQHQSHHQCLPSEGGLPEAPQQPSLNPHPHQDQFNPSMMYQSPMTNLPSVSAGGIQHSYDNSFLHSAGSPVYVPTTRPAVLSMPHAHSQYLQAAAPTGSPQQAMQGNTHPAAAAVWSQQSEAGYTATTTSHPSVGQRFAFPPSPPITSTGSPLTARHASTAHNGLGAYYVSPEIASWSAPFDSSVALHPNMITRRPSPENDMWTQDFGIGRECVNCGAISTPLWRRDGTGHYLCNACGLYHKMNGMSRPLIKPQRRLDELGDLCDEKGPELGMESLEPSILRYKDRRWKPQSGSRREGIVCANCHTNTTTLWRRNKDGEPVCNACGLYYKLHGVNRPLAMKKDGIQTRKRKPKGSSKQQQQQVNGQQQSATPKSPKDPHNAQIGTALPPTSMHSPSIKMEPHFNYGMHPSLPGHMSLSGLANSPRLQTSHTPHHLDPAGTPVSGNNGSGGHAGRLLSNGSSAGHSPLNLVSPGGAGGSEHAASIQTTTNVVAQAAAHTLFAPGVNPSPPTAVAVSLDSGSITSAVSSE</sequence>
<gene>
    <name evidence="15 16" type="primary">LOC110975332</name>
</gene>
<evidence type="ECO:0000313" key="16">
    <source>
        <dbReference type="RefSeq" id="XP_022083424.1"/>
    </source>
</evidence>
<feature type="compositionally biased region" description="Low complexity" evidence="12">
    <location>
        <begin position="41"/>
        <end position="50"/>
    </location>
</feature>
<keyword evidence="3" id="KW-0677">Repeat</keyword>
<protein>
    <submittedName>
        <fullName evidence="15 16">GATA-binding factor 2-like isoform X1</fullName>
    </submittedName>
</protein>
<evidence type="ECO:0000256" key="11">
    <source>
        <dbReference type="PROSITE-ProRule" id="PRU00094"/>
    </source>
</evidence>
<evidence type="ECO:0000256" key="3">
    <source>
        <dbReference type="ARBA" id="ARBA00022737"/>
    </source>
</evidence>
<evidence type="ECO:0000256" key="10">
    <source>
        <dbReference type="ARBA" id="ARBA00023242"/>
    </source>
</evidence>
<dbReference type="PRINTS" id="PR00619">
    <property type="entry name" value="GATAZNFINGER"/>
</dbReference>
<keyword evidence="6" id="KW-0805">Transcription regulation</keyword>
<dbReference type="GO" id="GO:0008270">
    <property type="term" value="F:zinc ion binding"/>
    <property type="evidence" value="ECO:0007669"/>
    <property type="project" value="UniProtKB-KW"/>
</dbReference>
<accession>A0A8B7XRF3</accession>
<evidence type="ECO:0000256" key="6">
    <source>
        <dbReference type="ARBA" id="ARBA00023015"/>
    </source>
</evidence>
<feature type="domain" description="GATA-type" evidence="13">
    <location>
        <begin position="446"/>
        <end position="499"/>
    </location>
</feature>
<name>A0A8B7XRF3_ACAPL</name>
<keyword evidence="2" id="KW-0479">Metal-binding</keyword>
<keyword evidence="5" id="KW-0862">Zinc</keyword>
<feature type="compositionally biased region" description="Low complexity" evidence="12">
    <location>
        <begin position="74"/>
        <end position="95"/>
    </location>
</feature>
<feature type="domain" description="GATA-type" evidence="13">
    <location>
        <begin position="358"/>
        <end position="411"/>
    </location>
</feature>
<dbReference type="CDD" id="cd00202">
    <property type="entry name" value="ZnF_GATA"/>
    <property type="match status" value="2"/>
</dbReference>
<feature type="compositionally biased region" description="Low complexity" evidence="12">
    <location>
        <begin position="509"/>
        <end position="519"/>
    </location>
</feature>
<dbReference type="OrthoDB" id="515401at2759"/>
<evidence type="ECO:0000313" key="15">
    <source>
        <dbReference type="RefSeq" id="XP_022083423.1"/>
    </source>
</evidence>
<dbReference type="GO" id="GO:0005634">
    <property type="term" value="C:nucleus"/>
    <property type="evidence" value="ECO:0007669"/>
    <property type="project" value="UniProtKB-SubCell"/>
</dbReference>
<keyword evidence="8" id="KW-0010">Activator</keyword>
<dbReference type="GO" id="GO:0000981">
    <property type="term" value="F:DNA-binding transcription factor activity, RNA polymerase II-specific"/>
    <property type="evidence" value="ECO:0007669"/>
    <property type="project" value="TreeGrafter"/>
</dbReference>
<evidence type="ECO:0000313" key="14">
    <source>
        <dbReference type="Proteomes" id="UP000694845"/>
    </source>
</evidence>
<organism evidence="14 16">
    <name type="scientific">Acanthaster planci</name>
    <name type="common">Crown-of-thorns starfish</name>
    <dbReference type="NCBI Taxonomy" id="133434"/>
    <lineage>
        <taxon>Eukaryota</taxon>
        <taxon>Metazoa</taxon>
        <taxon>Echinodermata</taxon>
        <taxon>Eleutherozoa</taxon>
        <taxon>Asterozoa</taxon>
        <taxon>Asteroidea</taxon>
        <taxon>Valvatacea</taxon>
        <taxon>Valvatida</taxon>
        <taxon>Acanthasteridae</taxon>
        <taxon>Acanthaster</taxon>
    </lineage>
</organism>
<feature type="region of interest" description="Disordered" evidence="12">
    <location>
        <begin position="144"/>
        <end position="186"/>
    </location>
</feature>
<evidence type="ECO:0000256" key="12">
    <source>
        <dbReference type="SAM" id="MobiDB-lite"/>
    </source>
</evidence>
<dbReference type="PROSITE" id="PS50114">
    <property type="entry name" value="GATA_ZN_FINGER_2"/>
    <property type="match status" value="2"/>
</dbReference>
<evidence type="ECO:0000256" key="8">
    <source>
        <dbReference type="ARBA" id="ARBA00023159"/>
    </source>
</evidence>
<dbReference type="FunFam" id="3.30.50.10:FF:000032">
    <property type="entry name" value="Transcription factor GATA-3"/>
    <property type="match status" value="1"/>
</dbReference>
<evidence type="ECO:0000256" key="1">
    <source>
        <dbReference type="ARBA" id="ARBA00004123"/>
    </source>
</evidence>
<dbReference type="GO" id="GO:0045165">
    <property type="term" value="P:cell fate commitment"/>
    <property type="evidence" value="ECO:0007669"/>
    <property type="project" value="TreeGrafter"/>
</dbReference>
<dbReference type="Pfam" id="PF00320">
    <property type="entry name" value="GATA"/>
    <property type="match status" value="2"/>
</dbReference>
<dbReference type="GeneID" id="110975332"/>
<dbReference type="FunFam" id="3.30.50.10:FF:000001">
    <property type="entry name" value="GATA transcription factor (GATAd)"/>
    <property type="match status" value="1"/>
</dbReference>
<evidence type="ECO:0000256" key="4">
    <source>
        <dbReference type="ARBA" id="ARBA00022771"/>
    </source>
</evidence>
<keyword evidence="9" id="KW-0804">Transcription</keyword>
<evidence type="ECO:0000256" key="9">
    <source>
        <dbReference type="ARBA" id="ARBA00023163"/>
    </source>
</evidence>
<dbReference type="PROSITE" id="PS00344">
    <property type="entry name" value="GATA_ZN_FINGER_1"/>
    <property type="match status" value="2"/>
</dbReference>
<dbReference type="AlphaFoldDB" id="A0A8B7XRF3"/>
<dbReference type="InterPro" id="IPR013088">
    <property type="entry name" value="Znf_NHR/GATA"/>
</dbReference>
<evidence type="ECO:0000259" key="13">
    <source>
        <dbReference type="PROSITE" id="PS50114"/>
    </source>
</evidence>
<dbReference type="InterPro" id="IPR039355">
    <property type="entry name" value="Transcription_factor_GATA"/>
</dbReference>
<dbReference type="RefSeq" id="XP_022083423.1">
    <property type="nucleotide sequence ID" value="XM_022227731.1"/>
</dbReference>
<dbReference type="GO" id="GO:0000122">
    <property type="term" value="P:negative regulation of transcription by RNA polymerase II"/>
    <property type="evidence" value="ECO:0007669"/>
    <property type="project" value="TreeGrafter"/>
</dbReference>
<dbReference type="GO" id="GO:0000978">
    <property type="term" value="F:RNA polymerase II cis-regulatory region sequence-specific DNA binding"/>
    <property type="evidence" value="ECO:0007669"/>
    <property type="project" value="TreeGrafter"/>
</dbReference>
<keyword evidence="10" id="KW-0539">Nucleus</keyword>